<proteinExistence type="predicted"/>
<feature type="transmembrane region" description="Helical" evidence="2">
    <location>
        <begin position="119"/>
        <end position="139"/>
    </location>
</feature>
<gene>
    <name evidence="3" type="ORF">B0T10DRAFT_116313</name>
</gene>
<feature type="transmembrane region" description="Helical" evidence="2">
    <location>
        <begin position="151"/>
        <end position="169"/>
    </location>
</feature>
<keyword evidence="2" id="KW-0472">Membrane</keyword>
<keyword evidence="2" id="KW-0812">Transmembrane</keyword>
<dbReference type="Proteomes" id="UP000777438">
    <property type="component" value="Unassembled WGS sequence"/>
</dbReference>
<dbReference type="EMBL" id="JAGPYM010000002">
    <property type="protein sequence ID" value="KAH6898664.1"/>
    <property type="molecule type" value="Genomic_DNA"/>
</dbReference>
<feature type="region of interest" description="Disordered" evidence="1">
    <location>
        <begin position="13"/>
        <end position="71"/>
    </location>
</feature>
<evidence type="ECO:0000313" key="4">
    <source>
        <dbReference type="Proteomes" id="UP000777438"/>
    </source>
</evidence>
<evidence type="ECO:0000256" key="2">
    <source>
        <dbReference type="SAM" id="Phobius"/>
    </source>
</evidence>
<dbReference type="AlphaFoldDB" id="A0A9P8WGU8"/>
<dbReference type="OrthoDB" id="5209398at2759"/>
<evidence type="ECO:0000256" key="1">
    <source>
        <dbReference type="SAM" id="MobiDB-lite"/>
    </source>
</evidence>
<feature type="compositionally biased region" description="Low complexity" evidence="1">
    <location>
        <begin position="18"/>
        <end position="54"/>
    </location>
</feature>
<reference evidence="3 4" key="1">
    <citation type="journal article" date="2021" name="Nat. Commun.">
        <title>Genetic determinants of endophytism in the Arabidopsis root mycobiome.</title>
        <authorList>
            <person name="Mesny F."/>
            <person name="Miyauchi S."/>
            <person name="Thiergart T."/>
            <person name="Pickel B."/>
            <person name="Atanasova L."/>
            <person name="Karlsson M."/>
            <person name="Huettel B."/>
            <person name="Barry K.W."/>
            <person name="Haridas S."/>
            <person name="Chen C."/>
            <person name="Bauer D."/>
            <person name="Andreopoulos W."/>
            <person name="Pangilinan J."/>
            <person name="LaButti K."/>
            <person name="Riley R."/>
            <person name="Lipzen A."/>
            <person name="Clum A."/>
            <person name="Drula E."/>
            <person name="Henrissat B."/>
            <person name="Kohler A."/>
            <person name="Grigoriev I.V."/>
            <person name="Martin F.M."/>
            <person name="Hacquard S."/>
        </authorList>
    </citation>
    <scope>NUCLEOTIDE SEQUENCE [LARGE SCALE GENOMIC DNA]</scope>
    <source>
        <strain evidence="3 4">MPI-CAGE-CH-0241</strain>
    </source>
</reference>
<protein>
    <submittedName>
        <fullName evidence="3">Uncharacterized protein</fullName>
    </submittedName>
</protein>
<evidence type="ECO:0000313" key="3">
    <source>
        <dbReference type="EMBL" id="KAH6898664.1"/>
    </source>
</evidence>
<name>A0A9P8WGU8_9HYPO</name>
<feature type="transmembrane region" description="Helical" evidence="2">
    <location>
        <begin position="181"/>
        <end position="201"/>
    </location>
</feature>
<comment type="caution">
    <text evidence="3">The sequence shown here is derived from an EMBL/GenBank/DDBJ whole genome shotgun (WGS) entry which is preliminary data.</text>
</comment>
<organism evidence="3 4">
    <name type="scientific">Thelonectria olida</name>
    <dbReference type="NCBI Taxonomy" id="1576542"/>
    <lineage>
        <taxon>Eukaryota</taxon>
        <taxon>Fungi</taxon>
        <taxon>Dikarya</taxon>
        <taxon>Ascomycota</taxon>
        <taxon>Pezizomycotina</taxon>
        <taxon>Sordariomycetes</taxon>
        <taxon>Hypocreomycetidae</taxon>
        <taxon>Hypocreales</taxon>
        <taxon>Nectriaceae</taxon>
        <taxon>Thelonectria</taxon>
    </lineage>
</organism>
<accession>A0A9P8WGU8</accession>
<keyword evidence="4" id="KW-1185">Reference proteome</keyword>
<sequence length="231" mass="25404">MFKLFVQVNDRSCYSSHTPSSTTSIFRSRSFPSTANTNSSNSNTDISPSSTSTTMAKGRRPPPLNLSVDARPRSLPRISRTPVLLISKESTPLLTPLPEDDYEDPPEVIVRVVRIAVDFMHLVSCLMLVLIMTIFLATYSNALSWNCGPKAILLLSALVADIVLDVKSIRLHDRSWSEWTLLARTLAASAYLGVLIAFIIADRVFPSDYTYWNMSPAEAGGPVLALVCVVL</sequence>
<keyword evidence="2" id="KW-1133">Transmembrane helix</keyword>